<keyword evidence="5" id="KW-1185">Reference proteome</keyword>
<keyword evidence="2" id="KW-0560">Oxidoreductase</keyword>
<dbReference type="EMBL" id="CP060789">
    <property type="protein sequence ID" value="QNP54699.1"/>
    <property type="molecule type" value="Genomic_DNA"/>
</dbReference>
<gene>
    <name evidence="4" type="ORF">H9L22_10305</name>
</gene>
<organism evidence="4 5">
    <name type="scientific">Tessaracoccus defluvii</name>
    <dbReference type="NCBI Taxonomy" id="1285901"/>
    <lineage>
        <taxon>Bacteria</taxon>
        <taxon>Bacillati</taxon>
        <taxon>Actinomycetota</taxon>
        <taxon>Actinomycetes</taxon>
        <taxon>Propionibacteriales</taxon>
        <taxon>Propionibacteriaceae</taxon>
        <taxon>Tessaracoccus</taxon>
    </lineage>
</organism>
<dbReference type="KEGG" id="tdf:H9L22_10305"/>
<dbReference type="GO" id="GO:0042602">
    <property type="term" value="F:riboflavin reductase (NADPH) activity"/>
    <property type="evidence" value="ECO:0007669"/>
    <property type="project" value="TreeGrafter"/>
</dbReference>
<evidence type="ECO:0000313" key="5">
    <source>
        <dbReference type="Proteomes" id="UP000516117"/>
    </source>
</evidence>
<dbReference type="RefSeq" id="WP_187719837.1">
    <property type="nucleotide sequence ID" value="NZ_BAABBL010000008.1"/>
</dbReference>
<dbReference type="InterPro" id="IPR002563">
    <property type="entry name" value="Flavin_Rdtase-like_dom"/>
</dbReference>
<name>A0A7H0H2D3_9ACTN</name>
<dbReference type="InterPro" id="IPR012349">
    <property type="entry name" value="Split_barrel_FMN-bd"/>
</dbReference>
<evidence type="ECO:0000256" key="1">
    <source>
        <dbReference type="ARBA" id="ARBA00008898"/>
    </source>
</evidence>
<dbReference type="InterPro" id="IPR050268">
    <property type="entry name" value="NADH-dep_flavin_reductase"/>
</dbReference>
<comment type="similarity">
    <text evidence="1">Belongs to the non-flavoprotein flavin reductase family.</text>
</comment>
<proteinExistence type="inferred from homology"/>
<evidence type="ECO:0000313" key="4">
    <source>
        <dbReference type="EMBL" id="QNP54699.1"/>
    </source>
</evidence>
<dbReference type="SUPFAM" id="SSF50475">
    <property type="entry name" value="FMN-binding split barrel"/>
    <property type="match status" value="1"/>
</dbReference>
<dbReference type="PANTHER" id="PTHR30466">
    <property type="entry name" value="FLAVIN REDUCTASE"/>
    <property type="match status" value="1"/>
</dbReference>
<accession>A0A7H0H2D3</accession>
<dbReference type="Gene3D" id="2.30.110.10">
    <property type="entry name" value="Electron Transport, Fmn-binding Protein, Chain A"/>
    <property type="match status" value="1"/>
</dbReference>
<sequence length="171" mass="18704">MDNLEAEFREAMARVSSPVTIITAVIDGQPTGTTVSSFASLSIDPPMVFFALDNRGAMIERTHRAGRIGINILAGDQSEIALRFARRGVEDRFAGIDWRLDNGLPHIAGVASWLQSDHLTFEPGGDHTLVLAKISHAETYGDSSLGYHLRQFRDVRPQLREVPPLPTVANG</sequence>
<protein>
    <submittedName>
        <fullName evidence="4">Flavin reductase family protein</fullName>
    </submittedName>
</protein>
<dbReference type="SMART" id="SM00903">
    <property type="entry name" value="Flavin_Reduct"/>
    <property type="match status" value="1"/>
</dbReference>
<dbReference type="Pfam" id="PF01613">
    <property type="entry name" value="Flavin_Reduct"/>
    <property type="match status" value="1"/>
</dbReference>
<feature type="domain" description="Flavin reductase like" evidence="3">
    <location>
        <begin position="12"/>
        <end position="154"/>
    </location>
</feature>
<evidence type="ECO:0000256" key="2">
    <source>
        <dbReference type="ARBA" id="ARBA00023002"/>
    </source>
</evidence>
<dbReference type="Proteomes" id="UP000516117">
    <property type="component" value="Chromosome"/>
</dbReference>
<dbReference type="GO" id="GO:0010181">
    <property type="term" value="F:FMN binding"/>
    <property type="evidence" value="ECO:0007669"/>
    <property type="project" value="InterPro"/>
</dbReference>
<evidence type="ECO:0000259" key="3">
    <source>
        <dbReference type="SMART" id="SM00903"/>
    </source>
</evidence>
<reference evidence="4 5" key="1">
    <citation type="submission" date="2020-08" db="EMBL/GenBank/DDBJ databases">
        <title>Genome sequence of Tessaracoccus defluvii JCM 17540T.</title>
        <authorList>
            <person name="Hyun D.-W."/>
            <person name="Bae J.-W."/>
        </authorList>
    </citation>
    <scope>NUCLEOTIDE SEQUENCE [LARGE SCALE GENOMIC DNA]</scope>
    <source>
        <strain evidence="4 5">JCM 17540</strain>
    </source>
</reference>
<dbReference type="AlphaFoldDB" id="A0A7H0H2D3"/>
<dbReference type="PANTHER" id="PTHR30466:SF11">
    <property type="entry name" value="FLAVIN-DEPENDENT MONOOXYGENASE, REDUCTASE SUBUNIT HSAB"/>
    <property type="match status" value="1"/>
</dbReference>